<evidence type="ECO:0000313" key="2">
    <source>
        <dbReference type="Proteomes" id="UP000826195"/>
    </source>
</evidence>
<evidence type="ECO:0000313" key="1">
    <source>
        <dbReference type="EMBL" id="KAH0548318.1"/>
    </source>
</evidence>
<dbReference type="Proteomes" id="UP000826195">
    <property type="component" value="Unassembled WGS sequence"/>
</dbReference>
<comment type="caution">
    <text evidence="1">The sequence shown here is derived from an EMBL/GenBank/DDBJ whole genome shotgun (WGS) entry which is preliminary data.</text>
</comment>
<protein>
    <submittedName>
        <fullName evidence="1">Uncharacterized protein</fullName>
    </submittedName>
</protein>
<name>A0AAV7I737_COTGL</name>
<proteinExistence type="predicted"/>
<dbReference type="EMBL" id="JAHXZJ010001899">
    <property type="protein sequence ID" value="KAH0548318.1"/>
    <property type="molecule type" value="Genomic_DNA"/>
</dbReference>
<gene>
    <name evidence="1" type="ORF">KQX54_000771</name>
</gene>
<sequence>MVVRMFPSSDDSEEDEYKSFKEKRKRSLDRIIKKVSYEQLDHLFKKFHEILWRKKSFLSIKSIRFVGSGELHCSRGLGGLLGDEMGLGKTDFVDLVQRWLYVQRHYLSNGFNFIFHDWWPVQCCNTPSLWNTSSGIQEIYLRV</sequence>
<keyword evidence="2" id="KW-1185">Reference proteome</keyword>
<reference evidence="1 2" key="1">
    <citation type="journal article" date="2021" name="J. Hered.">
        <title>A chromosome-level genome assembly of the parasitoid wasp, Cotesia glomerata (Hymenoptera: Braconidae).</title>
        <authorList>
            <person name="Pinto B.J."/>
            <person name="Weis J.J."/>
            <person name="Gamble T."/>
            <person name="Ode P.J."/>
            <person name="Paul R."/>
            <person name="Zaspel J.M."/>
        </authorList>
    </citation>
    <scope>NUCLEOTIDE SEQUENCE [LARGE SCALE GENOMIC DNA]</scope>
    <source>
        <strain evidence="1">CgM1</strain>
    </source>
</reference>
<dbReference type="AlphaFoldDB" id="A0AAV7I737"/>
<accession>A0AAV7I737</accession>
<organism evidence="1 2">
    <name type="scientific">Cotesia glomerata</name>
    <name type="common">Lepidopteran parasitic wasp</name>
    <name type="synonym">Apanteles glomeratus</name>
    <dbReference type="NCBI Taxonomy" id="32391"/>
    <lineage>
        <taxon>Eukaryota</taxon>
        <taxon>Metazoa</taxon>
        <taxon>Ecdysozoa</taxon>
        <taxon>Arthropoda</taxon>
        <taxon>Hexapoda</taxon>
        <taxon>Insecta</taxon>
        <taxon>Pterygota</taxon>
        <taxon>Neoptera</taxon>
        <taxon>Endopterygota</taxon>
        <taxon>Hymenoptera</taxon>
        <taxon>Apocrita</taxon>
        <taxon>Ichneumonoidea</taxon>
        <taxon>Braconidae</taxon>
        <taxon>Microgastrinae</taxon>
        <taxon>Cotesia</taxon>
    </lineage>
</organism>